<feature type="compositionally biased region" description="Basic and acidic residues" evidence="1">
    <location>
        <begin position="8"/>
        <end position="21"/>
    </location>
</feature>
<proteinExistence type="predicted"/>
<evidence type="ECO:0000313" key="2">
    <source>
        <dbReference type="EnsemblMetazoa" id="BGLB024761-PA"/>
    </source>
</evidence>
<sequence>MRSIVSLHDNDINKIGDHETQESEGGEADLHKYFAGCKKNAGHKQFIPVDKFTLKHLPERYQDKDLYEYIKIISNQTVRVSVTMTSPHRPDVWPKTTQPYPFHNMSDRRNLRTGSGRVKFINKYIDGFKQNGIIGRTDSALC</sequence>
<protein>
    <submittedName>
        <fullName evidence="2">Uncharacterized protein</fullName>
    </submittedName>
</protein>
<accession>A0A2C9KY15</accession>
<gene>
    <name evidence="2" type="primary">106074388</name>
</gene>
<evidence type="ECO:0000256" key="1">
    <source>
        <dbReference type="SAM" id="MobiDB-lite"/>
    </source>
</evidence>
<dbReference type="AlphaFoldDB" id="A0A2C9KY15"/>
<feature type="region of interest" description="Disordered" evidence="1">
    <location>
        <begin position="1"/>
        <end position="26"/>
    </location>
</feature>
<dbReference type="RefSeq" id="XP_013090607.2">
    <property type="nucleotide sequence ID" value="XM_013235153.2"/>
</dbReference>
<dbReference type="Proteomes" id="UP000076420">
    <property type="component" value="Unassembled WGS sequence"/>
</dbReference>
<dbReference type="EnsemblMetazoa" id="BGLB024761-RA">
    <property type="protein sequence ID" value="BGLB024761-PA"/>
    <property type="gene ID" value="BGLB024761"/>
</dbReference>
<evidence type="ECO:0000313" key="3">
    <source>
        <dbReference type="Proteomes" id="UP000076420"/>
    </source>
</evidence>
<dbReference type="VEuPathDB" id="VectorBase:BGLAX_030053"/>
<dbReference type="VEuPathDB" id="VectorBase:BGLB024761"/>
<organism evidence="2 3">
    <name type="scientific">Biomphalaria glabrata</name>
    <name type="common">Bloodfluke planorb</name>
    <name type="synonym">Freshwater snail</name>
    <dbReference type="NCBI Taxonomy" id="6526"/>
    <lineage>
        <taxon>Eukaryota</taxon>
        <taxon>Metazoa</taxon>
        <taxon>Spiralia</taxon>
        <taxon>Lophotrochozoa</taxon>
        <taxon>Mollusca</taxon>
        <taxon>Gastropoda</taxon>
        <taxon>Heterobranchia</taxon>
        <taxon>Euthyneura</taxon>
        <taxon>Panpulmonata</taxon>
        <taxon>Hygrophila</taxon>
        <taxon>Lymnaeoidea</taxon>
        <taxon>Planorbidae</taxon>
        <taxon>Biomphalaria</taxon>
    </lineage>
</organism>
<dbReference type="KEGG" id="bgt:106074388"/>
<reference evidence="2" key="1">
    <citation type="submission" date="2020-05" db="UniProtKB">
        <authorList>
            <consortium name="EnsemblMetazoa"/>
        </authorList>
    </citation>
    <scope>IDENTIFICATION</scope>
    <source>
        <strain evidence="2">BB02</strain>
    </source>
</reference>
<name>A0A2C9KY15_BIOGL</name>